<feature type="domain" description="S-adenosylmethionine synthetase central" evidence="14">
    <location>
        <begin position="121"/>
        <end position="239"/>
    </location>
</feature>
<evidence type="ECO:0000313" key="16">
    <source>
        <dbReference type="EMBL" id="NMI00041.1"/>
    </source>
</evidence>
<dbReference type="EC" id="2.5.1.6" evidence="10"/>
<keyword evidence="3 10" id="KW-0554">One-carbon metabolism</keyword>
<comment type="subunit">
    <text evidence="10">Homotetramer; dimer of dimers.</text>
</comment>
<evidence type="ECO:0000259" key="15">
    <source>
        <dbReference type="Pfam" id="PF02773"/>
    </source>
</evidence>
<comment type="cofactor">
    <cofactor evidence="10">
        <name>K(+)</name>
        <dbReference type="ChEBI" id="CHEBI:29103"/>
    </cofactor>
    <text evidence="10">Binds 1 potassium ion per subunit.</text>
</comment>
<comment type="function">
    <text evidence="10">Catalyzes the formation of S-adenosylmethionine (AdoMet) from methionine and ATP. The overall synthetic reaction is composed of two sequential steps, AdoMet formation and the subsequent tripolyphosphate hydrolysis which occurs prior to release of AdoMet from the enzyme.</text>
</comment>
<comment type="subcellular location">
    <subcellularLocation>
        <location evidence="10 11">Cytoplasm</location>
    </subcellularLocation>
</comment>
<dbReference type="PIRSF" id="PIRSF000497">
    <property type="entry name" value="MAT"/>
    <property type="match status" value="1"/>
</dbReference>
<feature type="binding site" description="in other chain" evidence="10">
    <location>
        <position position="52"/>
    </location>
    <ligand>
        <name>L-methionine</name>
        <dbReference type="ChEBI" id="CHEBI:57844"/>
        <note>ligand shared between two neighboring subunits</note>
    </ligand>
</feature>
<protein>
    <recommendedName>
        <fullName evidence="10">S-adenosylmethionine synthase</fullName>
        <shortName evidence="10">AdoMet synthase</shortName>
        <ecNumber evidence="10">2.5.1.6</ecNumber>
    </recommendedName>
    <alternativeName>
        <fullName evidence="10">MAT</fullName>
    </alternativeName>
    <alternativeName>
        <fullName evidence="10">Methionine adenosyltransferase</fullName>
    </alternativeName>
</protein>
<dbReference type="Pfam" id="PF02772">
    <property type="entry name" value="S-AdoMet_synt_M"/>
    <property type="match status" value="1"/>
</dbReference>
<gene>
    <name evidence="10" type="primary">metK</name>
    <name evidence="16" type="ORF">HF526_22410</name>
</gene>
<evidence type="ECO:0000256" key="8">
    <source>
        <dbReference type="ARBA" id="ARBA00022842"/>
    </source>
</evidence>
<evidence type="ECO:0000256" key="3">
    <source>
        <dbReference type="ARBA" id="ARBA00022563"/>
    </source>
</evidence>
<evidence type="ECO:0000256" key="12">
    <source>
        <dbReference type="RuleBase" id="RU004462"/>
    </source>
</evidence>
<dbReference type="InterPro" id="IPR022636">
    <property type="entry name" value="S-AdoMet_synthetase_sfam"/>
</dbReference>
<keyword evidence="10" id="KW-0963">Cytoplasm</keyword>
<evidence type="ECO:0000256" key="10">
    <source>
        <dbReference type="HAMAP-Rule" id="MF_00086"/>
    </source>
</evidence>
<feature type="binding site" evidence="10">
    <location>
        <position position="13"/>
    </location>
    <ligand>
        <name>Mg(2+)</name>
        <dbReference type="ChEBI" id="CHEBI:18420"/>
    </ligand>
</feature>
<evidence type="ECO:0000256" key="6">
    <source>
        <dbReference type="ARBA" id="ARBA00022741"/>
    </source>
</evidence>
<evidence type="ECO:0000256" key="9">
    <source>
        <dbReference type="ARBA" id="ARBA00022958"/>
    </source>
</evidence>
<keyword evidence="9 10" id="KW-0630">Potassium</keyword>
<evidence type="ECO:0000256" key="2">
    <source>
        <dbReference type="ARBA" id="ARBA00009685"/>
    </source>
</evidence>
<dbReference type="Pfam" id="PF00438">
    <property type="entry name" value="S-AdoMet_synt_N"/>
    <property type="match status" value="1"/>
</dbReference>
<dbReference type="GO" id="GO:0004478">
    <property type="term" value="F:methionine adenosyltransferase activity"/>
    <property type="evidence" value="ECO:0007669"/>
    <property type="project" value="UniProtKB-EC"/>
</dbReference>
<feature type="binding site" description="in other chain" evidence="10">
    <location>
        <begin position="170"/>
        <end position="172"/>
    </location>
    <ligand>
        <name>ATP</name>
        <dbReference type="ChEBI" id="CHEBI:30616"/>
        <note>ligand shared between two neighboring subunits</note>
    </ligand>
</feature>
<keyword evidence="8 10" id="KW-0460">Magnesium</keyword>
<dbReference type="InterPro" id="IPR022629">
    <property type="entry name" value="S-AdoMet_synt_central"/>
</dbReference>
<dbReference type="InterPro" id="IPR022630">
    <property type="entry name" value="S-AdoMet_synt_C"/>
</dbReference>
<dbReference type="PROSITE" id="PS00377">
    <property type="entry name" value="ADOMET_SYNTHASE_2"/>
    <property type="match status" value="1"/>
</dbReference>
<evidence type="ECO:0000256" key="5">
    <source>
        <dbReference type="ARBA" id="ARBA00022723"/>
    </source>
</evidence>
<accession>A0ABX1SER7</accession>
<feature type="binding site" evidence="10">
    <location>
        <position position="270"/>
    </location>
    <ligand>
        <name>ATP</name>
        <dbReference type="ChEBI" id="CHEBI:30616"/>
        <note>ligand shared between two neighboring subunits</note>
    </ligand>
</feature>
<feature type="binding site" evidence="10">
    <location>
        <position position="274"/>
    </location>
    <ligand>
        <name>ATP</name>
        <dbReference type="ChEBI" id="CHEBI:30616"/>
        <note>ligand shared between two neighboring subunits</note>
    </ligand>
</feature>
<feature type="domain" description="S-adenosylmethionine synthetase C-terminal" evidence="15">
    <location>
        <begin position="241"/>
        <end position="379"/>
    </location>
</feature>
<dbReference type="InterPro" id="IPR002133">
    <property type="entry name" value="S-AdoMet_synthetase"/>
</dbReference>
<dbReference type="Gene3D" id="3.30.300.10">
    <property type="match status" value="3"/>
</dbReference>
<keyword evidence="5 10" id="KW-0479">Metal-binding</keyword>
<comment type="caution">
    <text evidence="16">The sequence shown here is derived from an EMBL/GenBank/DDBJ whole genome shotgun (WGS) entry which is preliminary data.</text>
</comment>
<keyword evidence="6 10" id="KW-0547">Nucleotide-binding</keyword>
<feature type="binding site" evidence="10">
    <location>
        <position position="247"/>
    </location>
    <ligand>
        <name>L-methionine</name>
        <dbReference type="ChEBI" id="CHEBI:57844"/>
        <note>ligand shared between two neighboring subunits</note>
    </ligand>
</feature>
<feature type="binding site" description="in other chain" evidence="10">
    <location>
        <position position="278"/>
    </location>
    <ligand>
        <name>L-methionine</name>
        <dbReference type="ChEBI" id="CHEBI:57844"/>
        <note>ligand shared between two neighboring subunits</note>
    </ligand>
</feature>
<feature type="domain" description="S-adenosylmethionine synthetase N-terminal" evidence="13">
    <location>
        <begin position="1"/>
        <end position="97"/>
    </location>
</feature>
<comment type="catalytic activity">
    <reaction evidence="10">
        <text>L-methionine + ATP + H2O = S-adenosyl-L-methionine + phosphate + diphosphate</text>
        <dbReference type="Rhea" id="RHEA:21080"/>
        <dbReference type="ChEBI" id="CHEBI:15377"/>
        <dbReference type="ChEBI" id="CHEBI:30616"/>
        <dbReference type="ChEBI" id="CHEBI:33019"/>
        <dbReference type="ChEBI" id="CHEBI:43474"/>
        <dbReference type="ChEBI" id="CHEBI:57844"/>
        <dbReference type="ChEBI" id="CHEBI:59789"/>
        <dbReference type="EC" id="2.5.1.6"/>
    </reaction>
</comment>
<evidence type="ECO:0000256" key="1">
    <source>
        <dbReference type="ARBA" id="ARBA00005224"/>
    </source>
</evidence>
<dbReference type="PROSITE" id="PS00376">
    <property type="entry name" value="ADOMET_SYNTHASE_1"/>
    <property type="match status" value="1"/>
</dbReference>
<dbReference type="Proteomes" id="UP000820669">
    <property type="component" value="Unassembled WGS sequence"/>
</dbReference>
<evidence type="ECO:0000259" key="14">
    <source>
        <dbReference type="Pfam" id="PF02772"/>
    </source>
</evidence>
<evidence type="ECO:0000256" key="7">
    <source>
        <dbReference type="ARBA" id="ARBA00022840"/>
    </source>
</evidence>
<proteinExistence type="inferred from homology"/>
<keyword evidence="4 10" id="KW-0808">Transferase</keyword>
<feature type="binding site" description="in other chain" evidence="10">
    <location>
        <position position="95"/>
    </location>
    <ligand>
        <name>L-methionine</name>
        <dbReference type="ChEBI" id="CHEBI:57844"/>
        <note>ligand shared between two neighboring subunits</note>
    </ligand>
</feature>
<dbReference type="NCBIfam" id="TIGR01034">
    <property type="entry name" value="metK"/>
    <property type="match status" value="1"/>
</dbReference>
<dbReference type="InterPro" id="IPR022631">
    <property type="entry name" value="ADOMET_SYNTHASE_CS"/>
</dbReference>
<evidence type="ECO:0000256" key="4">
    <source>
        <dbReference type="ARBA" id="ARBA00022679"/>
    </source>
</evidence>
<evidence type="ECO:0000259" key="13">
    <source>
        <dbReference type="Pfam" id="PF00438"/>
    </source>
</evidence>
<feature type="region of interest" description="Flexible loop" evidence="10">
    <location>
        <begin position="95"/>
        <end position="105"/>
    </location>
</feature>
<dbReference type="RefSeq" id="WP_169383546.1">
    <property type="nucleotide sequence ID" value="NZ_JAAXLA010000047.1"/>
</dbReference>
<comment type="cofactor">
    <cofactor evidence="10">
        <name>Mg(2+)</name>
        <dbReference type="ChEBI" id="CHEBI:18420"/>
    </cofactor>
    <text evidence="10">Binds 2 divalent ions per subunit.</text>
</comment>
<dbReference type="SUPFAM" id="SSF55973">
    <property type="entry name" value="S-adenosylmethionine synthetase"/>
    <property type="match status" value="3"/>
</dbReference>
<keyword evidence="17" id="KW-1185">Reference proteome</keyword>
<dbReference type="InterPro" id="IPR022628">
    <property type="entry name" value="S-AdoMet_synt_N"/>
</dbReference>
<evidence type="ECO:0000256" key="11">
    <source>
        <dbReference type="RuleBase" id="RU000542"/>
    </source>
</evidence>
<feature type="binding site" description="in other chain" evidence="10">
    <location>
        <begin position="253"/>
        <end position="254"/>
    </location>
    <ligand>
        <name>ATP</name>
        <dbReference type="ChEBI" id="CHEBI:30616"/>
        <note>ligand shared between two neighboring subunits</note>
    </ligand>
</feature>
<feature type="binding site" evidence="10">
    <location>
        <position position="39"/>
    </location>
    <ligand>
        <name>K(+)</name>
        <dbReference type="ChEBI" id="CHEBI:29103"/>
    </ligand>
</feature>
<feature type="binding site" evidence="10">
    <location>
        <position position="247"/>
    </location>
    <ligand>
        <name>ATP</name>
        <dbReference type="ChEBI" id="CHEBI:30616"/>
        <note>ligand shared between two neighboring subunits</note>
    </ligand>
</feature>
<keyword evidence="7 10" id="KW-0067">ATP-binding</keyword>
<dbReference type="EMBL" id="JAAXLA010000047">
    <property type="protein sequence ID" value="NMI00041.1"/>
    <property type="molecule type" value="Genomic_DNA"/>
</dbReference>
<dbReference type="CDD" id="cd18079">
    <property type="entry name" value="S-AdoMet_synt"/>
    <property type="match status" value="1"/>
</dbReference>
<feature type="binding site" description="in other chain" evidence="10">
    <location>
        <position position="11"/>
    </location>
    <ligand>
        <name>ATP</name>
        <dbReference type="ChEBI" id="CHEBI:30616"/>
        <note>ligand shared between two neighboring subunits</note>
    </ligand>
</feature>
<dbReference type="HAMAP" id="MF_00086">
    <property type="entry name" value="S_AdoMet_synth1"/>
    <property type="match status" value="1"/>
</dbReference>
<dbReference type="Pfam" id="PF02773">
    <property type="entry name" value="S-AdoMet_synt_C"/>
    <property type="match status" value="1"/>
</dbReference>
<comment type="similarity">
    <text evidence="2 10 12">Belongs to the AdoMet synthase family.</text>
</comment>
<feature type="binding site" description="in other chain" evidence="10">
    <location>
        <begin position="238"/>
        <end position="239"/>
    </location>
    <ligand>
        <name>ATP</name>
        <dbReference type="ChEBI" id="CHEBI:30616"/>
        <note>ligand shared between two neighboring subunits</note>
    </ligand>
</feature>
<evidence type="ECO:0000313" key="17">
    <source>
        <dbReference type="Proteomes" id="UP000820669"/>
    </source>
</evidence>
<name>A0ABX1SER7_9PSEU</name>
<comment type="pathway">
    <text evidence="1 10">Amino-acid biosynthesis; S-adenosyl-L-methionine biosynthesis; S-adenosyl-L-methionine from L-methionine: step 1/1.</text>
</comment>
<dbReference type="PANTHER" id="PTHR11964">
    <property type="entry name" value="S-ADENOSYLMETHIONINE SYNTHETASE"/>
    <property type="match status" value="1"/>
</dbReference>
<reference evidence="16 17" key="1">
    <citation type="submission" date="2020-04" db="EMBL/GenBank/DDBJ databases">
        <authorList>
            <person name="Klaysubun C."/>
            <person name="Duangmal K."/>
            <person name="Lipun K."/>
        </authorList>
    </citation>
    <scope>NUCLEOTIDE SEQUENCE [LARGE SCALE GENOMIC DNA]</scope>
    <source>
        <strain evidence="16 17">K10HN5</strain>
    </source>
</reference>
<organism evidence="16 17">
    <name type="scientific">Pseudonocardia acidicola</name>
    <dbReference type="NCBI Taxonomy" id="2724939"/>
    <lineage>
        <taxon>Bacteria</taxon>
        <taxon>Bacillati</taxon>
        <taxon>Actinomycetota</taxon>
        <taxon>Actinomycetes</taxon>
        <taxon>Pseudonocardiales</taxon>
        <taxon>Pseudonocardiaceae</taxon>
        <taxon>Pseudonocardia</taxon>
    </lineage>
</organism>
<sequence>MFTSESVTEGHPDKMCDAISDSVLDALLEQDPRSRVAVETLVTTGQVHVAGEVTTSAYADIPTLVRDKILEIGYDSSAKGFDGNSCGVNVSIGSQSPDIAQGVDTAYESRVESSEDEIARQGAGDQGLMFGYANTDTPELLPLPIALAHRLARRLTAVRKSGVLPYLRPDGKTQVTIEYDGDKAIRLDTVVVSTQHAADIDLDAMLAPDIREHVVGPEIAELGLDTSDVRLLVNPTGRFVVGGPMGDAGLTGRKIIVDTYGGFARHGGGAFSGKDPSKVDRSAAYAMRWVAKNAVAAGLADRIEVQVAYAIGKAAPVGLFIETFGTEHVDPARIQSAITEVFDLRPAAIIRDLDLLRPIYAQTAAYGHFGRTDVELPWESTARADALKSAAGA</sequence>